<dbReference type="PANTHER" id="PTHR44196:SF1">
    <property type="entry name" value="DEHYDROGENASE_REDUCTASE SDR FAMILY MEMBER 7B"/>
    <property type="match status" value="1"/>
</dbReference>
<gene>
    <name evidence="5" type="ORF">AZI86_13155</name>
</gene>
<dbReference type="PRINTS" id="PR00080">
    <property type="entry name" value="SDRFAMILY"/>
</dbReference>
<dbReference type="InterPro" id="IPR057326">
    <property type="entry name" value="KR_dom"/>
</dbReference>
<dbReference type="GO" id="GO:0016020">
    <property type="term" value="C:membrane"/>
    <property type="evidence" value="ECO:0007669"/>
    <property type="project" value="TreeGrafter"/>
</dbReference>
<dbReference type="Proteomes" id="UP000075320">
    <property type="component" value="Unassembled WGS sequence"/>
</dbReference>
<dbReference type="AlphaFoldDB" id="A0A150WIZ8"/>
<dbReference type="SMART" id="SM00822">
    <property type="entry name" value="PKS_KR"/>
    <property type="match status" value="1"/>
</dbReference>
<protein>
    <recommendedName>
        <fullName evidence="4">Ketoreductase domain-containing protein</fullName>
    </recommendedName>
</protein>
<proteinExistence type="inferred from homology"/>
<evidence type="ECO:0000256" key="1">
    <source>
        <dbReference type="ARBA" id="ARBA00006484"/>
    </source>
</evidence>
<organism evidence="5 6">
    <name type="scientific">Bdellovibrio bacteriovorus</name>
    <dbReference type="NCBI Taxonomy" id="959"/>
    <lineage>
        <taxon>Bacteria</taxon>
        <taxon>Pseudomonadati</taxon>
        <taxon>Bdellovibrionota</taxon>
        <taxon>Bdellovibrionia</taxon>
        <taxon>Bdellovibrionales</taxon>
        <taxon>Pseudobdellovibrionaceae</taxon>
        <taxon>Bdellovibrio</taxon>
    </lineage>
</organism>
<dbReference type="OrthoDB" id="5289305at2"/>
<evidence type="ECO:0000256" key="2">
    <source>
        <dbReference type="ARBA" id="ARBA00023002"/>
    </source>
</evidence>
<dbReference type="Gene3D" id="3.40.50.720">
    <property type="entry name" value="NAD(P)-binding Rossmann-like Domain"/>
    <property type="match status" value="1"/>
</dbReference>
<dbReference type="Pfam" id="PF00106">
    <property type="entry name" value="adh_short"/>
    <property type="match status" value="1"/>
</dbReference>
<keyword evidence="6" id="KW-1185">Reference proteome</keyword>
<evidence type="ECO:0000256" key="3">
    <source>
        <dbReference type="RuleBase" id="RU000363"/>
    </source>
</evidence>
<sequence length="346" mass="37781">MGKLRRKILGAAGLITAGYFAWGFIKRRLRHFSYQNKVVLITGGSRGLGLVLARELASRGAHLVLLARDKEELQKAQNQIQELYPECEVLMVPCDLTQKYQILWAIKQVFIHFGSLDMIINNAGIISVMPYENASEDDFKDAMDTHFWGPFHLIEAALPHFKAHRGGRIVNIGSIGGKVSVPHLAPYCASKFALTGYSDSLRAELMKDNIYVTSVSPGLMRTGSIGHAQIKGQETLEYSWFALASSLPLLSVSAEKAAKAICDAAEVGQAELIISLPAKLAVKLRALMPELTSDAVNLANAILPSPARRDLHQEAKLGMEIDSPVVPSIATLKAEKAAQKNNEGRI</sequence>
<dbReference type="RefSeq" id="WP_061835661.1">
    <property type="nucleotide sequence ID" value="NZ_LUKE01000003.1"/>
</dbReference>
<evidence type="ECO:0000313" key="6">
    <source>
        <dbReference type="Proteomes" id="UP000075320"/>
    </source>
</evidence>
<keyword evidence="2" id="KW-0560">Oxidoreductase</keyword>
<dbReference type="PANTHER" id="PTHR44196">
    <property type="entry name" value="DEHYDROGENASE/REDUCTASE SDR FAMILY MEMBER 7B"/>
    <property type="match status" value="1"/>
</dbReference>
<dbReference type="SUPFAM" id="SSF51735">
    <property type="entry name" value="NAD(P)-binding Rossmann-fold domains"/>
    <property type="match status" value="1"/>
</dbReference>
<accession>A0A150WIZ8</accession>
<reference evidence="5 6" key="1">
    <citation type="submission" date="2016-03" db="EMBL/GenBank/DDBJ databases">
        <authorList>
            <person name="Ploux O."/>
        </authorList>
    </citation>
    <scope>NUCLEOTIDE SEQUENCE [LARGE SCALE GENOMIC DNA]</scope>
    <source>
        <strain evidence="5 6">R0</strain>
    </source>
</reference>
<dbReference type="EMBL" id="LUKE01000003">
    <property type="protein sequence ID" value="KYG63767.1"/>
    <property type="molecule type" value="Genomic_DNA"/>
</dbReference>
<evidence type="ECO:0000313" key="5">
    <source>
        <dbReference type="EMBL" id="KYG63767.1"/>
    </source>
</evidence>
<comment type="similarity">
    <text evidence="1 3">Belongs to the short-chain dehydrogenases/reductases (SDR) family.</text>
</comment>
<feature type="domain" description="Ketoreductase" evidence="4">
    <location>
        <begin position="37"/>
        <end position="223"/>
    </location>
</feature>
<dbReference type="InterPro" id="IPR036291">
    <property type="entry name" value="NAD(P)-bd_dom_sf"/>
</dbReference>
<dbReference type="InterPro" id="IPR020904">
    <property type="entry name" value="Sc_DH/Rdtase_CS"/>
</dbReference>
<evidence type="ECO:0000259" key="4">
    <source>
        <dbReference type="SMART" id="SM00822"/>
    </source>
</evidence>
<name>A0A150WIZ8_BDEBC</name>
<dbReference type="GO" id="GO:0016491">
    <property type="term" value="F:oxidoreductase activity"/>
    <property type="evidence" value="ECO:0007669"/>
    <property type="project" value="UniProtKB-KW"/>
</dbReference>
<comment type="caution">
    <text evidence="5">The sequence shown here is derived from an EMBL/GenBank/DDBJ whole genome shotgun (WGS) entry which is preliminary data.</text>
</comment>
<dbReference type="InterPro" id="IPR002347">
    <property type="entry name" value="SDR_fam"/>
</dbReference>
<dbReference type="PRINTS" id="PR00081">
    <property type="entry name" value="GDHRDH"/>
</dbReference>
<dbReference type="PROSITE" id="PS00061">
    <property type="entry name" value="ADH_SHORT"/>
    <property type="match status" value="1"/>
</dbReference>